<accession>A0A5C5XTV1</accession>
<keyword evidence="1" id="KW-0802">TPR repeat</keyword>
<dbReference type="Proteomes" id="UP000317238">
    <property type="component" value="Unassembled WGS sequence"/>
</dbReference>
<comment type="caution">
    <text evidence="2">The sequence shown here is derived from an EMBL/GenBank/DDBJ whole genome shotgun (WGS) entry which is preliminary data.</text>
</comment>
<reference evidence="2 3" key="1">
    <citation type="submission" date="2019-02" db="EMBL/GenBank/DDBJ databases">
        <title>Deep-cultivation of Planctomycetes and their phenomic and genomic characterization uncovers novel biology.</title>
        <authorList>
            <person name="Wiegand S."/>
            <person name="Jogler M."/>
            <person name="Boedeker C."/>
            <person name="Pinto D."/>
            <person name="Vollmers J."/>
            <person name="Rivas-Marin E."/>
            <person name="Kohn T."/>
            <person name="Peeters S.H."/>
            <person name="Heuer A."/>
            <person name="Rast P."/>
            <person name="Oberbeckmann S."/>
            <person name="Bunk B."/>
            <person name="Jeske O."/>
            <person name="Meyerdierks A."/>
            <person name="Storesund J.E."/>
            <person name="Kallscheuer N."/>
            <person name="Luecker S."/>
            <person name="Lage O.M."/>
            <person name="Pohl T."/>
            <person name="Merkel B.J."/>
            <person name="Hornburger P."/>
            <person name="Mueller R.-W."/>
            <person name="Bruemmer F."/>
            <person name="Labrenz M."/>
            <person name="Spormann A.M."/>
            <person name="Op Den Camp H."/>
            <person name="Overmann J."/>
            <person name="Amann R."/>
            <person name="Jetten M.S.M."/>
            <person name="Mascher T."/>
            <person name="Medema M.H."/>
            <person name="Devos D.P."/>
            <person name="Kaster A.-K."/>
            <person name="Ovreas L."/>
            <person name="Rohde M."/>
            <person name="Galperin M.Y."/>
            <person name="Jogler C."/>
        </authorList>
    </citation>
    <scope>NUCLEOTIDE SEQUENCE [LARGE SCALE GENOMIC DNA]</scope>
    <source>
        <strain evidence="2 3">Pan14r</strain>
    </source>
</reference>
<dbReference type="InterPro" id="IPR011990">
    <property type="entry name" value="TPR-like_helical_dom_sf"/>
</dbReference>
<organism evidence="2 3">
    <name type="scientific">Crateriforma conspicua</name>
    <dbReference type="NCBI Taxonomy" id="2527996"/>
    <lineage>
        <taxon>Bacteria</taxon>
        <taxon>Pseudomonadati</taxon>
        <taxon>Planctomycetota</taxon>
        <taxon>Planctomycetia</taxon>
        <taxon>Planctomycetales</taxon>
        <taxon>Planctomycetaceae</taxon>
        <taxon>Crateriforma</taxon>
    </lineage>
</organism>
<evidence type="ECO:0000313" key="3">
    <source>
        <dbReference type="Proteomes" id="UP000317238"/>
    </source>
</evidence>
<name>A0A5C5XTV1_9PLAN</name>
<protein>
    <submittedName>
        <fullName evidence="2">Tetratricopeptide repeat protein</fullName>
    </submittedName>
</protein>
<evidence type="ECO:0000256" key="1">
    <source>
        <dbReference type="PROSITE-ProRule" id="PRU00339"/>
    </source>
</evidence>
<dbReference type="SUPFAM" id="SSF48452">
    <property type="entry name" value="TPR-like"/>
    <property type="match status" value="1"/>
</dbReference>
<sequence>MLDTTKLYNEADQLKDNGQFEAAIEKLHELLAVDEGYVLAHSALAVIYGKVNQHDKAIEHAVRASELEPDDSFSWTSLSVIYQRAYAGTDEHKYIQMAEDAMAKSKTMTGH</sequence>
<dbReference type="PROSITE" id="PS50005">
    <property type="entry name" value="TPR"/>
    <property type="match status" value="1"/>
</dbReference>
<feature type="repeat" description="TPR" evidence="1">
    <location>
        <begin position="38"/>
        <end position="71"/>
    </location>
</feature>
<proteinExistence type="predicted"/>
<dbReference type="AlphaFoldDB" id="A0A5C5XTV1"/>
<dbReference type="Gene3D" id="1.25.40.10">
    <property type="entry name" value="Tetratricopeptide repeat domain"/>
    <property type="match status" value="1"/>
</dbReference>
<dbReference type="SMART" id="SM00028">
    <property type="entry name" value="TPR"/>
    <property type="match status" value="2"/>
</dbReference>
<dbReference type="OrthoDB" id="281483at2"/>
<evidence type="ECO:0000313" key="2">
    <source>
        <dbReference type="EMBL" id="TWT65455.1"/>
    </source>
</evidence>
<dbReference type="Pfam" id="PF14559">
    <property type="entry name" value="TPR_19"/>
    <property type="match status" value="1"/>
</dbReference>
<gene>
    <name evidence="2" type="ORF">Pan14r_50000</name>
</gene>
<dbReference type="RefSeq" id="WP_146440801.1">
    <property type="nucleotide sequence ID" value="NZ_SJPL01000002.1"/>
</dbReference>
<dbReference type="InterPro" id="IPR019734">
    <property type="entry name" value="TPR_rpt"/>
</dbReference>
<keyword evidence="3" id="KW-1185">Reference proteome</keyword>
<dbReference type="EMBL" id="SJPL01000002">
    <property type="protein sequence ID" value="TWT65455.1"/>
    <property type="molecule type" value="Genomic_DNA"/>
</dbReference>